<organism evidence="6 7">
    <name type="scientific">Paenibacillus monticola</name>
    <dbReference type="NCBI Taxonomy" id="2666075"/>
    <lineage>
        <taxon>Bacteria</taxon>
        <taxon>Bacillati</taxon>
        <taxon>Bacillota</taxon>
        <taxon>Bacilli</taxon>
        <taxon>Bacillales</taxon>
        <taxon>Paenibacillaceae</taxon>
        <taxon>Paenibacillus</taxon>
    </lineage>
</organism>
<dbReference type="SUPFAM" id="SSF52540">
    <property type="entry name" value="P-loop containing nucleoside triphosphate hydrolases"/>
    <property type="match status" value="1"/>
</dbReference>
<dbReference type="PRINTS" id="PR00326">
    <property type="entry name" value="GTP1OBG"/>
</dbReference>
<dbReference type="PANTHER" id="PTHR42714">
    <property type="entry name" value="TRNA MODIFICATION GTPASE GTPBP3"/>
    <property type="match status" value="1"/>
</dbReference>
<evidence type="ECO:0000256" key="2">
    <source>
        <dbReference type="ARBA" id="ARBA00023134"/>
    </source>
</evidence>
<accession>A0A7X2H7T6</accession>
<name>A0A7X2H7T6_9BACL</name>
<evidence type="ECO:0000313" key="6">
    <source>
        <dbReference type="EMBL" id="MRN55010.1"/>
    </source>
</evidence>
<dbReference type="InterPro" id="IPR023873">
    <property type="entry name" value="FeFe-hyd_GTPase_HydF"/>
</dbReference>
<dbReference type="Proteomes" id="UP000463051">
    <property type="component" value="Unassembled WGS sequence"/>
</dbReference>
<dbReference type="GO" id="GO:0005525">
    <property type="term" value="F:GTP binding"/>
    <property type="evidence" value="ECO:0007669"/>
    <property type="project" value="UniProtKB-KW"/>
</dbReference>
<keyword evidence="1" id="KW-0547">Nucleotide-binding</keyword>
<dbReference type="Gene3D" id="3.40.50.11420">
    <property type="match status" value="1"/>
</dbReference>
<dbReference type="InterPro" id="IPR005225">
    <property type="entry name" value="Small_GTP-bd"/>
</dbReference>
<evidence type="ECO:0000259" key="3">
    <source>
        <dbReference type="Pfam" id="PF01926"/>
    </source>
</evidence>
<comment type="caution">
    <text evidence="6">The sequence shown here is derived from an EMBL/GenBank/DDBJ whole genome shotgun (WGS) entry which is preliminary data.</text>
</comment>
<feature type="domain" description="Hydrogen maturase F dimerization" evidence="4">
    <location>
        <begin position="189"/>
        <end position="287"/>
    </location>
</feature>
<dbReference type="GO" id="GO:0005737">
    <property type="term" value="C:cytoplasm"/>
    <property type="evidence" value="ECO:0007669"/>
    <property type="project" value="TreeGrafter"/>
</dbReference>
<keyword evidence="2" id="KW-0342">GTP-binding</keyword>
<dbReference type="RefSeq" id="WP_338115939.1">
    <property type="nucleotide sequence ID" value="NZ_WJXB01000007.1"/>
</dbReference>
<dbReference type="AlphaFoldDB" id="A0A7X2H7T6"/>
<dbReference type="GO" id="GO:0002098">
    <property type="term" value="P:tRNA wobble uridine modification"/>
    <property type="evidence" value="ECO:0007669"/>
    <property type="project" value="TreeGrafter"/>
</dbReference>
<evidence type="ECO:0000256" key="1">
    <source>
        <dbReference type="ARBA" id="ARBA00022741"/>
    </source>
</evidence>
<proteinExistence type="predicted"/>
<dbReference type="EMBL" id="WJXB01000007">
    <property type="protein sequence ID" value="MRN55010.1"/>
    <property type="molecule type" value="Genomic_DNA"/>
</dbReference>
<dbReference type="Pfam" id="PF18133">
    <property type="entry name" value="HydF_tetramer"/>
    <property type="match status" value="1"/>
</dbReference>
<dbReference type="Pfam" id="PF01926">
    <property type="entry name" value="MMR_HSR1"/>
    <property type="match status" value="1"/>
</dbReference>
<reference evidence="6 7" key="1">
    <citation type="submission" date="2019-11" db="EMBL/GenBank/DDBJ databases">
        <title>Paenibacillus monticola sp. nov., a novel PGPR strain isolated from mountain sample in China.</title>
        <authorList>
            <person name="Zhao Q."/>
            <person name="Li H.-P."/>
            <person name="Zhang J.-L."/>
        </authorList>
    </citation>
    <scope>NUCLEOTIDE SEQUENCE [LARGE SCALE GENOMIC DNA]</scope>
    <source>
        <strain evidence="6 7">LC-T2</strain>
    </source>
</reference>
<dbReference type="Pfam" id="PF18128">
    <property type="entry name" value="HydF_dimer"/>
    <property type="match status" value="1"/>
</dbReference>
<dbReference type="InterPro" id="IPR041606">
    <property type="entry name" value="HydF_dimer"/>
</dbReference>
<dbReference type="NCBIfam" id="TIGR00231">
    <property type="entry name" value="small_GTP"/>
    <property type="match status" value="1"/>
</dbReference>
<protein>
    <submittedName>
        <fullName evidence="6">[FeFe] hydrogenase H-cluster maturation GTPase HydF</fullName>
    </submittedName>
</protein>
<dbReference type="NCBIfam" id="TIGR03918">
    <property type="entry name" value="GTP_HydF"/>
    <property type="match status" value="1"/>
</dbReference>
<dbReference type="InterPro" id="IPR027417">
    <property type="entry name" value="P-loop_NTPase"/>
</dbReference>
<dbReference type="Gene3D" id="3.40.50.300">
    <property type="entry name" value="P-loop containing nucleotide triphosphate hydrolases"/>
    <property type="match status" value="1"/>
</dbReference>
<dbReference type="FunFam" id="3.40.50.11420:FF:000001">
    <property type="entry name" value="Hydrogenase maturation GTPase HydF"/>
    <property type="match status" value="1"/>
</dbReference>
<dbReference type="CDD" id="cd00880">
    <property type="entry name" value="Era_like"/>
    <property type="match status" value="1"/>
</dbReference>
<dbReference type="Gene3D" id="3.40.50.11410">
    <property type="match status" value="1"/>
</dbReference>
<evidence type="ECO:0000259" key="5">
    <source>
        <dbReference type="Pfam" id="PF18133"/>
    </source>
</evidence>
<dbReference type="GO" id="GO:0030488">
    <property type="term" value="P:tRNA methylation"/>
    <property type="evidence" value="ECO:0007669"/>
    <property type="project" value="TreeGrafter"/>
</dbReference>
<gene>
    <name evidence="6" type="primary">hydF</name>
    <name evidence="6" type="ORF">GJB61_18695</name>
</gene>
<feature type="domain" description="Hydrogen maturase F tetramerization" evidence="5">
    <location>
        <begin position="291"/>
        <end position="407"/>
    </location>
</feature>
<dbReference type="InterPro" id="IPR006073">
    <property type="entry name" value="GTP-bd"/>
</dbReference>
<keyword evidence="7" id="KW-1185">Reference proteome</keyword>
<feature type="domain" description="G" evidence="3">
    <location>
        <begin position="13"/>
        <end position="128"/>
    </location>
</feature>
<evidence type="ECO:0000259" key="4">
    <source>
        <dbReference type="Pfam" id="PF18128"/>
    </source>
</evidence>
<sequence>MSMNATPRSSRLHIALFGKRNTGKSSIINAITKQNIAVVSPVKGTTTDPVYKSMELLPLGPVVLIDTAGLDDEGELGELRKKKTLEVLNKTDVALLVIDAACGVTPFDQRIAEIVRSRAIPTLVLLNKIDLLTNTNVSHADDLTALVNQVTEELGFKVIPISALEQQGMGHLKKELIAAVPDEDDKFRIVGDLISPGDLVVLVVPIDKAAPKGRLILPQQQTIRDILESDAIAVVTKEYELKETLESLGKKPRLIITDSQVFLKVAADTPKDIPLTSFSILFARNKGDLEEMVRGARAIDRLQDGDRVLIAEACTHHQQPDDIGKVKLPRWIRQATGKQIQFDFANGMEFPNNVKDYALIVHCGGCMMNRRQMLWRVEQAVEAGVPIVNYGVAIAHVQGILERAISPFPLARLVWDESLSE</sequence>
<dbReference type="PANTHER" id="PTHR42714:SF6">
    <property type="entry name" value="TRANSLATION INITIATION FACTOR IF-2"/>
    <property type="match status" value="1"/>
</dbReference>
<dbReference type="InterPro" id="IPR040644">
    <property type="entry name" value="HydF_tetramer"/>
</dbReference>
<evidence type="ECO:0000313" key="7">
    <source>
        <dbReference type="Proteomes" id="UP000463051"/>
    </source>
</evidence>